<dbReference type="Pfam" id="PF21825">
    <property type="entry name" value="crAss001_48"/>
    <property type="match status" value="1"/>
</dbReference>
<dbReference type="GO" id="GO:0051301">
    <property type="term" value="P:cell division"/>
    <property type="evidence" value="ECO:0007669"/>
    <property type="project" value="UniProtKB-KW"/>
</dbReference>
<protein>
    <submittedName>
        <fullName evidence="1">Cell division cylcle protein 27</fullName>
    </submittedName>
</protein>
<keyword evidence="1" id="KW-0132">Cell division</keyword>
<dbReference type="EMBL" id="BK032595">
    <property type="protein sequence ID" value="DAF50343.1"/>
    <property type="molecule type" value="Genomic_DNA"/>
</dbReference>
<organism evidence="1">
    <name type="scientific">Siphoviridae sp. ctBCr48</name>
    <dbReference type="NCBI Taxonomy" id="2827802"/>
    <lineage>
        <taxon>Viruses</taxon>
        <taxon>Duplodnaviria</taxon>
        <taxon>Heunggongvirae</taxon>
        <taxon>Uroviricota</taxon>
        <taxon>Caudoviricetes</taxon>
    </lineage>
</organism>
<accession>A0A8S5SI60</accession>
<name>A0A8S5SI60_9CAUD</name>
<dbReference type="InterPro" id="IPR054052">
    <property type="entry name" value="Y16Q-like"/>
</dbReference>
<proteinExistence type="predicted"/>
<reference evidence="1" key="1">
    <citation type="journal article" date="2021" name="Proc. Natl. Acad. Sci. U.S.A.">
        <title>A Catalog of Tens of Thousands of Viruses from Human Metagenomes Reveals Hidden Associations with Chronic Diseases.</title>
        <authorList>
            <person name="Tisza M.J."/>
            <person name="Buck C.B."/>
        </authorList>
    </citation>
    <scope>NUCLEOTIDE SEQUENCE</scope>
    <source>
        <strain evidence="1">CtBCr48</strain>
    </source>
</reference>
<evidence type="ECO:0000313" key="1">
    <source>
        <dbReference type="EMBL" id="DAF50343.1"/>
    </source>
</evidence>
<keyword evidence="1" id="KW-0131">Cell cycle</keyword>
<sequence>MYDLKDTIEMMTSDDYKERFKAEYWQTKIRRDKLASMVEKYNAGELDFKPTCSIDILATQLTWMGMYLSILGIRADMEGIDLG</sequence>